<reference evidence="2 3" key="1">
    <citation type="submission" date="2018-06" db="EMBL/GenBank/DDBJ databases">
        <title>Genomic Encyclopedia of Type Strains, Phase IV (KMG-V): Genome sequencing to study the core and pangenomes of soil and plant-associated prokaryotes.</title>
        <authorList>
            <person name="Whitman W."/>
        </authorList>
    </citation>
    <scope>NUCLEOTIDE SEQUENCE [LARGE SCALE GENOMIC DNA]</scope>
    <source>
        <strain evidence="2 3">SRCL-318</strain>
    </source>
</reference>
<feature type="transmembrane region" description="Helical" evidence="1">
    <location>
        <begin position="7"/>
        <end position="29"/>
    </location>
</feature>
<feature type="transmembrane region" description="Helical" evidence="1">
    <location>
        <begin position="190"/>
        <end position="211"/>
    </location>
</feature>
<feature type="transmembrane region" description="Helical" evidence="1">
    <location>
        <begin position="257"/>
        <end position="280"/>
    </location>
</feature>
<dbReference type="RefSeq" id="WP_110856846.1">
    <property type="nucleotide sequence ID" value="NZ_QJSQ01000026.1"/>
</dbReference>
<protein>
    <recommendedName>
        <fullName evidence="4">EamA-like transporter family protein</fullName>
    </recommendedName>
</protein>
<evidence type="ECO:0000313" key="2">
    <source>
        <dbReference type="EMBL" id="PYE17271.1"/>
    </source>
</evidence>
<evidence type="ECO:0000256" key="1">
    <source>
        <dbReference type="SAM" id="Phobius"/>
    </source>
</evidence>
<gene>
    <name evidence="2" type="ORF">C7410_12680</name>
</gene>
<feature type="transmembrane region" description="Helical" evidence="1">
    <location>
        <begin position="286"/>
        <end position="307"/>
    </location>
</feature>
<keyword evidence="1" id="KW-0812">Transmembrane</keyword>
<feature type="transmembrane region" description="Helical" evidence="1">
    <location>
        <begin position="35"/>
        <end position="55"/>
    </location>
</feature>
<dbReference type="AlphaFoldDB" id="A0A2V4TMQ7"/>
<keyword evidence="1" id="KW-1133">Transmembrane helix</keyword>
<comment type="caution">
    <text evidence="2">The sequence shown here is derived from an EMBL/GenBank/DDBJ whole genome shotgun (WGS) entry which is preliminary data.</text>
</comment>
<accession>A0A2V4TMQ7</accession>
<feature type="transmembrane region" description="Helical" evidence="1">
    <location>
        <begin position="231"/>
        <end position="250"/>
    </location>
</feature>
<dbReference type="EMBL" id="QJSQ01000026">
    <property type="protein sequence ID" value="PYE17271.1"/>
    <property type="molecule type" value="Genomic_DNA"/>
</dbReference>
<organism evidence="2 3">
    <name type="scientific">Paraburkholderia silvatlantica</name>
    <dbReference type="NCBI Taxonomy" id="321895"/>
    <lineage>
        <taxon>Bacteria</taxon>
        <taxon>Pseudomonadati</taxon>
        <taxon>Pseudomonadota</taxon>
        <taxon>Betaproteobacteria</taxon>
        <taxon>Burkholderiales</taxon>
        <taxon>Burkholderiaceae</taxon>
        <taxon>Paraburkholderia</taxon>
    </lineage>
</organism>
<keyword evidence="1" id="KW-0472">Membrane</keyword>
<evidence type="ECO:0000313" key="3">
    <source>
        <dbReference type="Proteomes" id="UP000247772"/>
    </source>
</evidence>
<feature type="transmembrane region" description="Helical" evidence="1">
    <location>
        <begin position="67"/>
        <end position="83"/>
    </location>
</feature>
<dbReference type="OrthoDB" id="7216522at2"/>
<proteinExistence type="predicted"/>
<dbReference type="Proteomes" id="UP000247772">
    <property type="component" value="Unassembled WGS sequence"/>
</dbReference>
<evidence type="ECO:0008006" key="4">
    <source>
        <dbReference type="Google" id="ProtNLM"/>
    </source>
</evidence>
<sequence length="322" mass="34182">MNRQFTIGVFAAFFAAFAFSLNFIVPFIIGGYSTFDFALIRHVVSALVGVGILISEKSVIRHLSPRNWLATFGLAFVGYVGYFLTVTGAAIFCGPVIAPAFLGLVPIVLAVVGNRRQDTLPWRFLMMPLMLVAAGLALINGSAFSAESLTSLRSLWVGIPLALAAVGLWVWFAIANQAALAVRPDMPSSVWSALILVGGGIQMLAFFPVGAAWRLFQLPKLGFGWDAAASLYLWGVSFALMATVCGVWAWNIASRNLPVALGAQLIVSETAFGVIGGLVVHDRWPTGMEAAGVAVLIAGVVLAIRVFHGRQAQPSEAVSAES</sequence>
<feature type="transmembrane region" description="Helical" evidence="1">
    <location>
        <begin position="89"/>
        <end position="112"/>
    </location>
</feature>
<feature type="transmembrane region" description="Helical" evidence="1">
    <location>
        <begin position="124"/>
        <end position="143"/>
    </location>
</feature>
<name>A0A2V4TMQ7_9BURK</name>
<feature type="transmembrane region" description="Helical" evidence="1">
    <location>
        <begin position="155"/>
        <end position="178"/>
    </location>
</feature>